<dbReference type="PROSITE" id="PS00330">
    <property type="entry name" value="HEMOLYSIN_CALCIUM"/>
    <property type="match status" value="2"/>
</dbReference>
<keyword evidence="2" id="KW-0964">Secreted</keyword>
<keyword evidence="4" id="KW-1185">Reference proteome</keyword>
<evidence type="ECO:0000256" key="2">
    <source>
        <dbReference type="ARBA" id="ARBA00022525"/>
    </source>
</evidence>
<dbReference type="PANTHER" id="PTHR38340:SF1">
    <property type="entry name" value="S-LAYER PROTEIN"/>
    <property type="match status" value="1"/>
</dbReference>
<dbReference type="InterPro" id="IPR011049">
    <property type="entry name" value="Serralysin-like_metalloprot_C"/>
</dbReference>
<dbReference type="Pfam" id="PF00353">
    <property type="entry name" value="HemolysinCabind"/>
    <property type="match status" value="2"/>
</dbReference>
<comment type="caution">
    <text evidence="3">The sequence shown here is derived from an EMBL/GenBank/DDBJ whole genome shotgun (WGS) entry which is preliminary data.</text>
</comment>
<dbReference type="SUPFAM" id="SSF51120">
    <property type="entry name" value="beta-Roll"/>
    <property type="match status" value="2"/>
</dbReference>
<dbReference type="Proteomes" id="UP000622533">
    <property type="component" value="Unassembled WGS sequence"/>
</dbReference>
<proteinExistence type="predicted"/>
<comment type="subcellular location">
    <subcellularLocation>
        <location evidence="1">Secreted</location>
    </subcellularLocation>
</comment>
<dbReference type="InterPro" id="IPR018511">
    <property type="entry name" value="Hemolysin-typ_Ca-bd_CS"/>
</dbReference>
<dbReference type="GO" id="GO:0005576">
    <property type="term" value="C:extracellular region"/>
    <property type="evidence" value="ECO:0007669"/>
    <property type="project" value="UniProtKB-SubCell"/>
</dbReference>
<dbReference type="PANTHER" id="PTHR38340">
    <property type="entry name" value="S-LAYER PROTEIN"/>
    <property type="match status" value="1"/>
</dbReference>
<sequence>MGGIGNDYLYGGAGDDALDGGAGTDYLNESSNVNFTLTNTQLSGLGSDTLISIEQVTLTGGISDNILDASAFSLGKVYLYGDAGNDTLNGGAGNDYLYGQDNSDRLTGGAGNDYLYGGNGDDLLNGGAGNDYLYGQAGADIFVLASGNGTDTINSFQDGIDKLGLFGGLTYGALTISASGNNTSIRITSTNEVLATLTSINSSLIGENDFIFSNG</sequence>
<dbReference type="AlphaFoldDB" id="A0A8J7A7Z1"/>
<dbReference type="PRINTS" id="PR00313">
    <property type="entry name" value="CABNDNGRPT"/>
</dbReference>
<organism evidence="3 4">
    <name type="scientific">Desmonostoc muscorum LEGE 12446</name>
    <dbReference type="NCBI Taxonomy" id="1828758"/>
    <lineage>
        <taxon>Bacteria</taxon>
        <taxon>Bacillati</taxon>
        <taxon>Cyanobacteriota</taxon>
        <taxon>Cyanophyceae</taxon>
        <taxon>Nostocales</taxon>
        <taxon>Nostocaceae</taxon>
        <taxon>Desmonostoc</taxon>
    </lineage>
</organism>
<dbReference type="InterPro" id="IPR001343">
    <property type="entry name" value="Hemolysn_Ca-bd"/>
</dbReference>
<dbReference type="EMBL" id="JADEXS010000019">
    <property type="protein sequence ID" value="MBE9021388.1"/>
    <property type="molecule type" value="Genomic_DNA"/>
</dbReference>
<dbReference type="InterPro" id="IPR050557">
    <property type="entry name" value="RTX_toxin/Mannuronan_C5-epim"/>
</dbReference>
<gene>
    <name evidence="3" type="ORF">IQ276_02610</name>
</gene>
<evidence type="ECO:0000313" key="3">
    <source>
        <dbReference type="EMBL" id="MBE9021388.1"/>
    </source>
</evidence>
<evidence type="ECO:0000313" key="4">
    <source>
        <dbReference type="Proteomes" id="UP000622533"/>
    </source>
</evidence>
<accession>A0A8J7A7Z1</accession>
<evidence type="ECO:0000256" key="1">
    <source>
        <dbReference type="ARBA" id="ARBA00004613"/>
    </source>
</evidence>
<reference evidence="3" key="1">
    <citation type="submission" date="2020-10" db="EMBL/GenBank/DDBJ databases">
        <authorList>
            <person name="Castelo-Branco R."/>
            <person name="Eusebio N."/>
            <person name="Adriana R."/>
            <person name="Vieira A."/>
            <person name="Brugerolle De Fraissinette N."/>
            <person name="Rezende De Castro R."/>
            <person name="Schneider M.P."/>
            <person name="Vasconcelos V."/>
            <person name="Leao P.N."/>
        </authorList>
    </citation>
    <scope>NUCLEOTIDE SEQUENCE</scope>
    <source>
        <strain evidence="3">LEGE 12446</strain>
    </source>
</reference>
<dbReference type="Gene3D" id="2.150.10.10">
    <property type="entry name" value="Serralysin-like metalloprotease, C-terminal"/>
    <property type="match status" value="1"/>
</dbReference>
<protein>
    <submittedName>
        <fullName evidence="3">Calcium-binding protein</fullName>
    </submittedName>
</protein>
<name>A0A8J7A7Z1_DESMC</name>
<dbReference type="GO" id="GO:0005509">
    <property type="term" value="F:calcium ion binding"/>
    <property type="evidence" value="ECO:0007669"/>
    <property type="project" value="InterPro"/>
</dbReference>